<dbReference type="PANTHER" id="PTHR35400">
    <property type="entry name" value="SLR1083 PROTEIN"/>
    <property type="match status" value="1"/>
</dbReference>
<dbReference type="EMBL" id="JRTT01000137">
    <property type="protein sequence ID" value="KHD72749.1"/>
    <property type="molecule type" value="Genomic_DNA"/>
</dbReference>
<reference evidence="2 3" key="1">
    <citation type="submission" date="2014-10" db="EMBL/GenBank/DDBJ databases">
        <title>Draft genome sequence of Actinoplanes utahensis NRRL 12052.</title>
        <authorList>
            <person name="Velasco-Bucheli B."/>
            <person name="del Cerro C."/>
            <person name="Hormigo D."/>
            <person name="Garcia J.L."/>
            <person name="Acebal C."/>
            <person name="Arroyo M."/>
            <person name="de la Mata I."/>
        </authorList>
    </citation>
    <scope>NUCLEOTIDE SEQUENCE [LARGE SCALE GENOMIC DNA]</scope>
    <source>
        <strain evidence="2 3">NRRL 12052</strain>
    </source>
</reference>
<dbReference type="STRING" id="1869.MB27_40835"/>
<dbReference type="InterPro" id="IPR008538">
    <property type="entry name" value="Uma2"/>
</dbReference>
<dbReference type="AlphaFoldDB" id="A0A0A6UEM9"/>
<proteinExistence type="predicted"/>
<dbReference type="CDD" id="cd06260">
    <property type="entry name" value="DUF820-like"/>
    <property type="match status" value="1"/>
</dbReference>
<dbReference type="PANTHER" id="PTHR35400:SF3">
    <property type="entry name" value="SLL1072 PROTEIN"/>
    <property type="match status" value="1"/>
</dbReference>
<dbReference type="RefSeq" id="WP_043533458.1">
    <property type="nucleotide sequence ID" value="NZ_BAABKU010000003.1"/>
</dbReference>
<accession>A0A0A6UEM9</accession>
<keyword evidence="3" id="KW-1185">Reference proteome</keyword>
<evidence type="ECO:0000313" key="3">
    <source>
        <dbReference type="Proteomes" id="UP000054537"/>
    </source>
</evidence>
<dbReference type="InterPro" id="IPR011335">
    <property type="entry name" value="Restrct_endonuc-II-like"/>
</dbReference>
<dbReference type="eggNOG" id="COG4636">
    <property type="taxonomic scope" value="Bacteria"/>
</dbReference>
<feature type="domain" description="Putative restriction endonuclease" evidence="1">
    <location>
        <begin position="16"/>
        <end position="167"/>
    </location>
</feature>
<gene>
    <name evidence="2" type="ORF">MB27_40835</name>
</gene>
<name>A0A0A6UEM9_ACTUT</name>
<dbReference type="SUPFAM" id="SSF52980">
    <property type="entry name" value="Restriction endonuclease-like"/>
    <property type="match status" value="1"/>
</dbReference>
<protein>
    <recommendedName>
        <fullName evidence="1">Putative restriction endonuclease domain-containing protein</fullName>
    </recommendedName>
</protein>
<comment type="caution">
    <text evidence="2">The sequence shown here is derived from an EMBL/GenBank/DDBJ whole genome shotgun (WGS) entry which is preliminary data.</text>
</comment>
<dbReference type="Proteomes" id="UP000054537">
    <property type="component" value="Unassembled WGS sequence"/>
</dbReference>
<dbReference type="OrthoDB" id="9799703at2"/>
<organism evidence="2 3">
    <name type="scientific">Actinoplanes utahensis</name>
    <dbReference type="NCBI Taxonomy" id="1869"/>
    <lineage>
        <taxon>Bacteria</taxon>
        <taxon>Bacillati</taxon>
        <taxon>Actinomycetota</taxon>
        <taxon>Actinomycetes</taxon>
        <taxon>Micromonosporales</taxon>
        <taxon>Micromonosporaceae</taxon>
        <taxon>Actinoplanes</taxon>
    </lineage>
</organism>
<dbReference type="InterPro" id="IPR012296">
    <property type="entry name" value="Nuclease_put_TT1808"/>
</dbReference>
<dbReference type="Pfam" id="PF05685">
    <property type="entry name" value="Uma2"/>
    <property type="match status" value="1"/>
</dbReference>
<evidence type="ECO:0000313" key="2">
    <source>
        <dbReference type="EMBL" id="KHD72749.1"/>
    </source>
</evidence>
<sequence>MTSALHLAKRTWTESEYLAIGETPERIELFDGSLHVSPIPTGGHQHIASELQAAMRDAVRHAGLYSFQGLNIRLRPGHIRVPDFLITTTIDYQESVYDVGVVRLACEIVSPSNPATDKLHKMHYYAEAGIPWYLVIDPRAETFHLYQLNGNRYAEHASASPGKPLELIEPVAVTIDPADLLPPS</sequence>
<dbReference type="Gene3D" id="3.90.1570.10">
    <property type="entry name" value="tt1808, chain A"/>
    <property type="match status" value="1"/>
</dbReference>
<evidence type="ECO:0000259" key="1">
    <source>
        <dbReference type="Pfam" id="PF05685"/>
    </source>
</evidence>